<dbReference type="Proteomes" id="UP000248731">
    <property type="component" value="Chromosome 1"/>
</dbReference>
<name>A0A2X4WJD5_SALER</name>
<dbReference type="InterPro" id="IPR035900">
    <property type="entry name" value="Colicin_E_sf"/>
</dbReference>
<sequence length="48" mass="5736">MRFEDYTGNEFKNFLQDIFKANTAPDDDKLDELLEHFEKITSHPMDQT</sequence>
<comment type="similarity">
    <text evidence="1">Belongs to the colicins ColE2/ColE8/ColE9 and pyocins S1/S2 family.</text>
</comment>
<gene>
    <name evidence="3" type="primary">imm_1</name>
    <name evidence="3" type="ORF">NCTC7307_04276</name>
</gene>
<dbReference type="Gene3D" id="1.10.1200.20">
    <property type="entry name" value="Colicin E immunity protein"/>
    <property type="match status" value="1"/>
</dbReference>
<dbReference type="InterPro" id="IPR000290">
    <property type="entry name" value="Colicin_pyocin"/>
</dbReference>
<dbReference type="AlphaFoldDB" id="A0A2X4WJD5"/>
<evidence type="ECO:0000313" key="4">
    <source>
        <dbReference type="Proteomes" id="UP000248731"/>
    </source>
</evidence>
<dbReference type="EMBL" id="LS483466">
    <property type="protein sequence ID" value="SQI26905.1"/>
    <property type="molecule type" value="Genomic_DNA"/>
</dbReference>
<dbReference type="SUPFAM" id="SSF47345">
    <property type="entry name" value="Colicin E immunity proteins"/>
    <property type="match status" value="1"/>
</dbReference>
<proteinExistence type="inferred from homology"/>
<dbReference type="GO" id="GO:0015643">
    <property type="term" value="F:toxic substance binding"/>
    <property type="evidence" value="ECO:0007669"/>
    <property type="project" value="InterPro"/>
</dbReference>
<dbReference type="Pfam" id="PF01320">
    <property type="entry name" value="Colicin_Pyocin"/>
    <property type="match status" value="1"/>
</dbReference>
<dbReference type="GO" id="GO:0030153">
    <property type="term" value="P:bacteriocin immunity"/>
    <property type="evidence" value="ECO:0007669"/>
    <property type="project" value="UniProtKB-KW"/>
</dbReference>
<reference evidence="3 4" key="1">
    <citation type="submission" date="2018-06" db="EMBL/GenBank/DDBJ databases">
        <authorList>
            <consortium name="Pathogen Informatics"/>
            <person name="Doyle S."/>
        </authorList>
    </citation>
    <scope>NUCLEOTIDE SEQUENCE [LARGE SCALE GENOMIC DNA]</scope>
    <source>
        <strain evidence="3 4">NCTC7307</strain>
    </source>
</reference>
<evidence type="ECO:0000313" key="3">
    <source>
        <dbReference type="EMBL" id="SQI26905.1"/>
    </source>
</evidence>
<accession>A0A2X4WJD5</accession>
<evidence type="ECO:0000256" key="1">
    <source>
        <dbReference type="ARBA" id="ARBA00009346"/>
    </source>
</evidence>
<keyword evidence="4" id="KW-1185">Reference proteome</keyword>
<protein>
    <submittedName>
        <fullName evidence="3">Colicin immunity protein ImmE2</fullName>
    </submittedName>
</protein>
<keyword evidence="2" id="KW-0079">Bacteriocin immunity</keyword>
<organism evidence="3 4">
    <name type="scientific">Salmonella enterica subsp. arizonae</name>
    <dbReference type="NCBI Taxonomy" id="59203"/>
    <lineage>
        <taxon>Bacteria</taxon>
        <taxon>Pseudomonadati</taxon>
        <taxon>Pseudomonadota</taxon>
        <taxon>Gammaproteobacteria</taxon>
        <taxon>Enterobacterales</taxon>
        <taxon>Enterobacteriaceae</taxon>
        <taxon>Salmonella</taxon>
    </lineage>
</organism>
<evidence type="ECO:0000256" key="2">
    <source>
        <dbReference type="ARBA" id="ARBA00023025"/>
    </source>
</evidence>